<protein>
    <submittedName>
        <fullName evidence="1">Uncharacterized protein</fullName>
    </submittedName>
</protein>
<evidence type="ECO:0000313" key="1">
    <source>
        <dbReference type="EMBL" id="NMP31971.1"/>
    </source>
</evidence>
<dbReference type="RefSeq" id="WP_169075298.1">
    <property type="nucleotide sequence ID" value="NZ_JABBXH010000003.1"/>
</dbReference>
<sequence>MFKRQQLPSDSQLSNNQLANILVAQAVEQLQQITQLSENQCQQLIKQQFTDSASQFNIISHQESDFIIGLFA</sequence>
<evidence type="ECO:0000313" key="2">
    <source>
        <dbReference type="Proteomes" id="UP000568664"/>
    </source>
</evidence>
<keyword evidence="2" id="KW-1185">Reference proteome</keyword>
<proteinExistence type="predicted"/>
<gene>
    <name evidence="1" type="ORF">HII17_10365</name>
</gene>
<comment type="caution">
    <text evidence="1">The sequence shown here is derived from an EMBL/GenBank/DDBJ whole genome shotgun (WGS) entry which is preliminary data.</text>
</comment>
<reference evidence="1 2" key="1">
    <citation type="submission" date="2020-04" db="EMBL/GenBank/DDBJ databases">
        <title>Thalassotalea sp. M1531, isolated from the surface of marine red alga.</title>
        <authorList>
            <person name="Pang L."/>
            <person name="Lu D.-C."/>
        </authorList>
    </citation>
    <scope>NUCLEOTIDE SEQUENCE [LARGE SCALE GENOMIC DNA]</scope>
    <source>
        <strain evidence="1 2">M1531</strain>
    </source>
</reference>
<dbReference type="AlphaFoldDB" id="A0A7Y0Q7A0"/>
<organism evidence="1 2">
    <name type="scientific">Thalassotalea algicola</name>
    <dbReference type="NCBI Taxonomy" id="2716224"/>
    <lineage>
        <taxon>Bacteria</taxon>
        <taxon>Pseudomonadati</taxon>
        <taxon>Pseudomonadota</taxon>
        <taxon>Gammaproteobacteria</taxon>
        <taxon>Alteromonadales</taxon>
        <taxon>Colwelliaceae</taxon>
        <taxon>Thalassotalea</taxon>
    </lineage>
</organism>
<dbReference type="Proteomes" id="UP000568664">
    <property type="component" value="Unassembled WGS sequence"/>
</dbReference>
<dbReference type="EMBL" id="JABBXH010000003">
    <property type="protein sequence ID" value="NMP31971.1"/>
    <property type="molecule type" value="Genomic_DNA"/>
</dbReference>
<accession>A0A7Y0Q7A0</accession>
<name>A0A7Y0Q7A0_9GAMM</name>